<keyword evidence="2" id="KW-1185">Reference proteome</keyword>
<dbReference type="AlphaFoldDB" id="A0A0P1ITT6"/>
<protein>
    <submittedName>
        <fullName evidence="1">Uncharacterized protein</fullName>
    </submittedName>
</protein>
<reference evidence="2" key="1">
    <citation type="submission" date="2015-09" db="EMBL/GenBank/DDBJ databases">
        <authorList>
            <person name="Rodrigo-Torres Lidia"/>
            <person name="Arahal R.David."/>
        </authorList>
    </citation>
    <scope>NUCLEOTIDE SEQUENCE [LARGE SCALE GENOMIC DNA]</scope>
    <source>
        <strain evidence="2">CECT 5114</strain>
    </source>
</reference>
<proteinExistence type="predicted"/>
<dbReference type="Proteomes" id="UP000051184">
    <property type="component" value="Unassembled WGS sequence"/>
</dbReference>
<dbReference type="EMBL" id="CYUE01000020">
    <property type="protein sequence ID" value="CUK26877.1"/>
    <property type="molecule type" value="Genomic_DNA"/>
</dbReference>
<accession>A0A0P1ITT6</accession>
<evidence type="ECO:0000313" key="1">
    <source>
        <dbReference type="EMBL" id="CUK26877.1"/>
    </source>
</evidence>
<evidence type="ECO:0000313" key="2">
    <source>
        <dbReference type="Proteomes" id="UP000051184"/>
    </source>
</evidence>
<gene>
    <name evidence="1" type="ORF">TA5114_02695</name>
</gene>
<name>A0A0P1ITT6_9RHOB</name>
<sequence length="44" mass="5297">MLHTHREEILNRNWHGIDLEWSKAHLELRSVLDGIQSANFRILF</sequence>
<organism evidence="1 2">
    <name type="scientific">Cognatishimia activa</name>
    <dbReference type="NCBI Taxonomy" id="1715691"/>
    <lineage>
        <taxon>Bacteria</taxon>
        <taxon>Pseudomonadati</taxon>
        <taxon>Pseudomonadota</taxon>
        <taxon>Alphaproteobacteria</taxon>
        <taxon>Rhodobacterales</taxon>
        <taxon>Paracoccaceae</taxon>
        <taxon>Cognatishimia</taxon>
    </lineage>
</organism>